<dbReference type="Proteomes" id="UP000186817">
    <property type="component" value="Unassembled WGS sequence"/>
</dbReference>
<keyword evidence="3" id="KW-1185">Reference proteome</keyword>
<proteinExistence type="predicted"/>
<feature type="region of interest" description="Disordered" evidence="1">
    <location>
        <begin position="147"/>
        <end position="229"/>
    </location>
</feature>
<feature type="compositionally biased region" description="Basic and acidic residues" evidence="1">
    <location>
        <begin position="151"/>
        <end position="162"/>
    </location>
</feature>
<evidence type="ECO:0000313" key="2">
    <source>
        <dbReference type="EMBL" id="OLP84417.1"/>
    </source>
</evidence>
<evidence type="ECO:0000313" key="3">
    <source>
        <dbReference type="Proteomes" id="UP000186817"/>
    </source>
</evidence>
<protein>
    <submittedName>
        <fullName evidence="2">Uncharacterized protein</fullName>
    </submittedName>
</protein>
<organism evidence="2 3">
    <name type="scientific">Symbiodinium microadriaticum</name>
    <name type="common">Dinoflagellate</name>
    <name type="synonym">Zooxanthella microadriatica</name>
    <dbReference type="NCBI Taxonomy" id="2951"/>
    <lineage>
        <taxon>Eukaryota</taxon>
        <taxon>Sar</taxon>
        <taxon>Alveolata</taxon>
        <taxon>Dinophyceae</taxon>
        <taxon>Suessiales</taxon>
        <taxon>Symbiodiniaceae</taxon>
        <taxon>Symbiodinium</taxon>
    </lineage>
</organism>
<dbReference type="AlphaFoldDB" id="A0A1Q9CNH8"/>
<sequence length="289" mass="30981">MAVDVGAGQIGSWVSWTADLGTLSVKVDDQHCSTAVPALISAINDGGVTVIALCLDEPEPFRRIPGLPASALKPCEPGESVELGDAFLQRLRALPGSTDPAIAGAQEALLRCSRETPSSAQRELLLKSLLGAERAMAALRSKLRRWASEPPKPRVVREERQVPLHVGGDQTPPRRRPATSAETCGAAPSTPPKEAKKRGCLAVERGRGGSAPSTPPKEKRLHSSRADSRELQAAVSKHLIRHGLQMRKADLLQDLAKSFQIDVRDIEESLASLDCLNKVMICDGMVYGL</sequence>
<dbReference type="EMBL" id="LSRX01001044">
    <property type="protein sequence ID" value="OLP84417.1"/>
    <property type="molecule type" value="Genomic_DNA"/>
</dbReference>
<reference evidence="2 3" key="1">
    <citation type="submission" date="2016-02" db="EMBL/GenBank/DDBJ databases">
        <title>Genome analysis of coral dinoflagellate symbionts highlights evolutionary adaptations to a symbiotic lifestyle.</title>
        <authorList>
            <person name="Aranda M."/>
            <person name="Li Y."/>
            <person name="Liew Y.J."/>
            <person name="Baumgarten S."/>
            <person name="Simakov O."/>
            <person name="Wilson M."/>
            <person name="Piel J."/>
            <person name="Ashoor H."/>
            <person name="Bougouffa S."/>
            <person name="Bajic V.B."/>
            <person name="Ryu T."/>
            <person name="Ravasi T."/>
            <person name="Bayer T."/>
            <person name="Micklem G."/>
            <person name="Kim H."/>
            <person name="Bhak J."/>
            <person name="Lajeunesse T.C."/>
            <person name="Voolstra C.R."/>
        </authorList>
    </citation>
    <scope>NUCLEOTIDE SEQUENCE [LARGE SCALE GENOMIC DNA]</scope>
    <source>
        <strain evidence="2 3">CCMP2467</strain>
    </source>
</reference>
<evidence type="ECO:0000256" key="1">
    <source>
        <dbReference type="SAM" id="MobiDB-lite"/>
    </source>
</evidence>
<gene>
    <name evidence="2" type="ORF">AK812_SmicGene34721</name>
</gene>
<dbReference type="OrthoDB" id="410873at2759"/>
<name>A0A1Q9CNH8_SYMMI</name>
<accession>A0A1Q9CNH8</accession>
<comment type="caution">
    <text evidence="2">The sequence shown here is derived from an EMBL/GenBank/DDBJ whole genome shotgun (WGS) entry which is preliminary data.</text>
</comment>